<comment type="caution">
    <text evidence="4">The sequence shown here is derived from an EMBL/GenBank/DDBJ whole genome shotgun (WGS) entry which is preliminary data.</text>
</comment>
<dbReference type="Gene3D" id="2.60.40.1530">
    <property type="entry name" value="ntegrin, alpha v. Chain A, domain 4"/>
    <property type="match status" value="1"/>
</dbReference>
<feature type="region of interest" description="Disordered" evidence="1">
    <location>
        <begin position="1"/>
        <end position="29"/>
    </location>
</feature>
<dbReference type="GO" id="GO:0005178">
    <property type="term" value="F:integrin binding"/>
    <property type="evidence" value="ECO:0007669"/>
    <property type="project" value="TreeGrafter"/>
</dbReference>
<reference evidence="4 5" key="1">
    <citation type="submission" date="2024-05" db="EMBL/GenBank/DDBJ databases">
        <authorList>
            <person name="Wallberg A."/>
        </authorList>
    </citation>
    <scope>NUCLEOTIDE SEQUENCE [LARGE SCALE GENOMIC DNA]</scope>
</reference>
<sequence length="231" mass="25594">RKKRMADYYKSSPTKASQGNSSSMDNSYSSKIDCDNEEVDCQSMRCNVSYLAPDKSVIITLKNSRILIASLIKFQPEVSEYQVVGQSKVITHKPGGGQRVSSDTFQTLITLTKESVPVGLADLPWWYLLLAILGGILLILLFSYCLYKCGFFKRNRPPTASGKESGSSQKIVQNDYPVLENTLLKGGVDNTASESTPLNQRKEMDNDATTLEMESTPLNQRKEKDNDAGSD</sequence>
<feature type="region of interest" description="Disordered" evidence="1">
    <location>
        <begin position="184"/>
        <end position="231"/>
    </location>
</feature>
<feature type="non-terminal residue" evidence="4">
    <location>
        <position position="1"/>
    </location>
</feature>
<keyword evidence="2" id="KW-1133">Transmembrane helix</keyword>
<feature type="compositionally biased region" description="Polar residues" evidence="1">
    <location>
        <begin position="207"/>
        <end position="219"/>
    </location>
</feature>
<dbReference type="Pfam" id="PF00357">
    <property type="entry name" value="Integrin_alpha"/>
    <property type="match status" value="1"/>
</dbReference>
<dbReference type="GO" id="GO:0007229">
    <property type="term" value="P:integrin-mediated signaling pathway"/>
    <property type="evidence" value="ECO:0007669"/>
    <property type="project" value="TreeGrafter"/>
</dbReference>
<dbReference type="Gene3D" id="1.20.5.930">
    <property type="entry name" value="Bicelle-embedded integrin alpha(iib) transmembrane segment"/>
    <property type="match status" value="1"/>
</dbReference>
<proteinExistence type="predicted"/>
<evidence type="ECO:0000256" key="2">
    <source>
        <dbReference type="SAM" id="Phobius"/>
    </source>
</evidence>
<dbReference type="Proteomes" id="UP001497623">
    <property type="component" value="Unassembled WGS sequence"/>
</dbReference>
<accession>A0AAV2QLV3</accession>
<keyword evidence="2" id="KW-0812">Transmembrane</keyword>
<dbReference type="GO" id="GO:0009897">
    <property type="term" value="C:external side of plasma membrane"/>
    <property type="evidence" value="ECO:0007669"/>
    <property type="project" value="TreeGrafter"/>
</dbReference>
<evidence type="ECO:0000313" key="5">
    <source>
        <dbReference type="Proteomes" id="UP001497623"/>
    </source>
</evidence>
<protein>
    <recommendedName>
        <fullName evidence="3">Integrin alpha third immunoglobulin-like domain-containing protein</fullName>
    </recommendedName>
</protein>
<gene>
    <name evidence="4" type="ORF">MNOR_LOCUS14604</name>
</gene>
<dbReference type="GO" id="GO:0007160">
    <property type="term" value="P:cell-matrix adhesion"/>
    <property type="evidence" value="ECO:0007669"/>
    <property type="project" value="TreeGrafter"/>
</dbReference>
<evidence type="ECO:0000259" key="3">
    <source>
        <dbReference type="Pfam" id="PF20806"/>
    </source>
</evidence>
<dbReference type="PANTHER" id="PTHR23220">
    <property type="entry name" value="INTEGRIN ALPHA"/>
    <property type="match status" value="1"/>
</dbReference>
<feature type="domain" description="Integrin alpha third immunoglobulin-like" evidence="3">
    <location>
        <begin position="3"/>
        <end position="88"/>
    </location>
</feature>
<evidence type="ECO:0000256" key="1">
    <source>
        <dbReference type="SAM" id="MobiDB-lite"/>
    </source>
</evidence>
<dbReference type="Pfam" id="PF20806">
    <property type="entry name" value="Integrin_A_Ig_3"/>
    <property type="match status" value="1"/>
</dbReference>
<organism evidence="4 5">
    <name type="scientific">Meganyctiphanes norvegica</name>
    <name type="common">Northern krill</name>
    <name type="synonym">Thysanopoda norvegica</name>
    <dbReference type="NCBI Taxonomy" id="48144"/>
    <lineage>
        <taxon>Eukaryota</taxon>
        <taxon>Metazoa</taxon>
        <taxon>Ecdysozoa</taxon>
        <taxon>Arthropoda</taxon>
        <taxon>Crustacea</taxon>
        <taxon>Multicrustacea</taxon>
        <taxon>Malacostraca</taxon>
        <taxon>Eumalacostraca</taxon>
        <taxon>Eucarida</taxon>
        <taxon>Euphausiacea</taxon>
        <taxon>Euphausiidae</taxon>
        <taxon>Meganyctiphanes</taxon>
    </lineage>
</organism>
<dbReference type="GO" id="GO:0033627">
    <property type="term" value="P:cell adhesion mediated by integrin"/>
    <property type="evidence" value="ECO:0007669"/>
    <property type="project" value="TreeGrafter"/>
</dbReference>
<dbReference type="AlphaFoldDB" id="A0AAV2QLV3"/>
<keyword evidence="2" id="KW-0472">Membrane</keyword>
<dbReference type="EMBL" id="CAXKWB010008799">
    <property type="protein sequence ID" value="CAL4092509.1"/>
    <property type="molecule type" value="Genomic_DNA"/>
</dbReference>
<feature type="compositionally biased region" description="Polar residues" evidence="1">
    <location>
        <begin position="190"/>
        <end position="199"/>
    </location>
</feature>
<feature type="compositionally biased region" description="Basic and acidic residues" evidence="1">
    <location>
        <begin position="220"/>
        <end position="231"/>
    </location>
</feature>
<feature type="transmembrane region" description="Helical" evidence="2">
    <location>
        <begin position="125"/>
        <end position="147"/>
    </location>
</feature>
<dbReference type="PROSITE" id="PS00242">
    <property type="entry name" value="INTEGRIN_ALPHA"/>
    <property type="match status" value="1"/>
</dbReference>
<feature type="compositionally biased region" description="Low complexity" evidence="1">
    <location>
        <begin position="17"/>
        <end position="29"/>
    </location>
</feature>
<name>A0AAV2QLV3_MEGNR</name>
<dbReference type="PANTHER" id="PTHR23220:SF122">
    <property type="entry name" value="INTEGRIN ALPHA-PS1"/>
    <property type="match status" value="1"/>
</dbReference>
<dbReference type="InterPro" id="IPR048286">
    <property type="entry name" value="Integrin_alpha_Ig-like_3"/>
</dbReference>
<dbReference type="GO" id="GO:0008305">
    <property type="term" value="C:integrin complex"/>
    <property type="evidence" value="ECO:0007669"/>
    <property type="project" value="TreeGrafter"/>
</dbReference>
<evidence type="ECO:0000313" key="4">
    <source>
        <dbReference type="EMBL" id="CAL4092509.1"/>
    </source>
</evidence>
<keyword evidence="5" id="KW-1185">Reference proteome</keyword>
<dbReference type="InterPro" id="IPR018184">
    <property type="entry name" value="Integrin_alpha_C_CS"/>
</dbReference>
<dbReference type="GO" id="GO:0098609">
    <property type="term" value="P:cell-cell adhesion"/>
    <property type="evidence" value="ECO:0007669"/>
    <property type="project" value="TreeGrafter"/>
</dbReference>